<reference evidence="13 14" key="1">
    <citation type="submission" date="2011-08" db="EMBL/GenBank/DDBJ databases">
        <title>The Genome Sequence of Johnsonella ignava ATCC 51276.</title>
        <authorList>
            <consortium name="The Broad Institute Genome Sequencing Platform"/>
            <person name="Earl A."/>
            <person name="Ward D."/>
            <person name="Feldgarden M."/>
            <person name="Gevers D."/>
            <person name="Izard J."/>
            <person name="Blanton J.M."/>
            <person name="Baranova O.V."/>
            <person name="Dewhirst F.E."/>
            <person name="Young S.K."/>
            <person name="Zeng Q."/>
            <person name="Gargeya S."/>
            <person name="Fitzgerald M."/>
            <person name="Haas B."/>
            <person name="Abouelleil A."/>
            <person name="Alvarado L."/>
            <person name="Arachchi H.M."/>
            <person name="Berlin A."/>
            <person name="Brown A."/>
            <person name="Chapman S.B."/>
            <person name="Chen Z."/>
            <person name="Dunbar C."/>
            <person name="Freedman E."/>
            <person name="Gearin G."/>
            <person name="Gellesch M."/>
            <person name="Goldberg J."/>
            <person name="Griggs A."/>
            <person name="Gujja S."/>
            <person name="Heiman D."/>
            <person name="Howarth C."/>
            <person name="Larson L."/>
            <person name="Lui A."/>
            <person name="MacDonald P.J.P."/>
            <person name="Montmayeur A."/>
            <person name="Murphy C."/>
            <person name="Neiman D."/>
            <person name="Pearson M."/>
            <person name="Priest M."/>
            <person name="Roberts A."/>
            <person name="Saif S."/>
            <person name="Shea T."/>
            <person name="Shenoy N."/>
            <person name="Sisk P."/>
            <person name="Stolte C."/>
            <person name="Sykes S."/>
            <person name="Wortman J."/>
            <person name="Nusbaum C."/>
            <person name="Birren B."/>
        </authorList>
    </citation>
    <scope>NUCLEOTIDE SEQUENCE [LARGE SCALE GENOMIC DNA]</scope>
    <source>
        <strain evidence="13 14">ATCC 51276</strain>
    </source>
</reference>
<dbReference type="SUPFAM" id="SSF48179">
    <property type="entry name" value="6-phosphogluconate dehydrogenase C-terminal domain-like"/>
    <property type="match status" value="1"/>
</dbReference>
<dbReference type="UniPathway" id="UPA00049">
    <property type="reaction ID" value="UER00060"/>
</dbReference>
<dbReference type="PANTHER" id="PTHR21371:SF1">
    <property type="entry name" value="KETOL-ACID REDUCTOISOMERASE, MITOCHONDRIAL"/>
    <property type="match status" value="1"/>
</dbReference>
<comment type="pathway">
    <text evidence="1 9">Amino-acid biosynthesis; L-valine biosynthesis; L-valine from pyruvate: step 2/4.</text>
</comment>
<dbReference type="Pfam" id="PF07991">
    <property type="entry name" value="KARI_N"/>
    <property type="match status" value="1"/>
</dbReference>
<dbReference type="Gene3D" id="6.10.240.10">
    <property type="match status" value="1"/>
</dbReference>
<name>G5GG83_9FIRM</name>
<dbReference type="InterPro" id="IPR013023">
    <property type="entry name" value="KARI"/>
</dbReference>
<dbReference type="STRING" id="679200.HMPREF9333_00573"/>
<evidence type="ECO:0000256" key="5">
    <source>
        <dbReference type="ARBA" id="ARBA00022723"/>
    </source>
</evidence>
<dbReference type="GO" id="GO:0009097">
    <property type="term" value="P:isoleucine biosynthetic process"/>
    <property type="evidence" value="ECO:0007669"/>
    <property type="project" value="UniProtKB-UniRule"/>
</dbReference>
<feature type="binding site" evidence="9 10">
    <location>
        <position position="195"/>
    </location>
    <ligand>
        <name>Mg(2+)</name>
        <dbReference type="ChEBI" id="CHEBI:18420"/>
        <label>1</label>
    </ligand>
</feature>
<keyword evidence="5 9" id="KW-0479">Metal-binding</keyword>
<feature type="binding site" evidence="9">
    <location>
        <begin position="25"/>
        <end position="28"/>
    </location>
    <ligand>
        <name>NADP(+)</name>
        <dbReference type="ChEBI" id="CHEBI:58349"/>
    </ligand>
</feature>
<dbReference type="UniPathway" id="UPA00047">
    <property type="reaction ID" value="UER00056"/>
</dbReference>
<keyword evidence="9" id="KW-0521">NADP</keyword>
<keyword evidence="4 9" id="KW-0028">Amino-acid biosynthesis</keyword>
<evidence type="ECO:0000256" key="7">
    <source>
        <dbReference type="ARBA" id="ARBA00023002"/>
    </source>
</evidence>
<sequence>MAKMYYDKDVDLNNLKNMKIAVAGYGSQGHAHAQNLRDSGCNVCIALYEGSRSAERAKNDGFEVKGVAQAVRDCDMLVMLLPDEKQKAVYDSEIEKNLKKGQTLVFAHGFNIHFGQITPPEYIDVIMVAPKGPGHLVRDVFKEGSGVPAVFAVYNNYTKSADKVVLEYAKGIGATRAGILETTFKEETETDLFGEQAVLCGGVNALMKAGFETLVAAGYQKEVAYFECLHEMKLVVDLLYSGGFEGMRYSISDTAEYGDYVSGGRIIDEHVKQSMRDVLADIQSGKFAKEWIAENKNGRLNFNRYREEAKNNEITKVGKELRSMMSFLNKK</sequence>
<evidence type="ECO:0000256" key="9">
    <source>
        <dbReference type="HAMAP-Rule" id="MF_00435"/>
    </source>
</evidence>
<feature type="binding site" evidence="9 10">
    <location>
        <position position="191"/>
    </location>
    <ligand>
        <name>Mg(2+)</name>
        <dbReference type="ChEBI" id="CHEBI:18420"/>
        <label>2</label>
    </ligand>
</feature>
<feature type="domain" description="KARI N-terminal Rossmann" evidence="11">
    <location>
        <begin position="2"/>
        <end position="182"/>
    </location>
</feature>
<dbReference type="PATRIC" id="fig|679200.3.peg.607"/>
<feature type="binding site" evidence="9">
    <location>
        <position position="134"/>
    </location>
    <ligand>
        <name>NADP(+)</name>
        <dbReference type="ChEBI" id="CHEBI:58349"/>
    </ligand>
</feature>
<evidence type="ECO:0000256" key="4">
    <source>
        <dbReference type="ARBA" id="ARBA00022605"/>
    </source>
</evidence>
<dbReference type="GO" id="GO:0004455">
    <property type="term" value="F:ketol-acid reductoisomerase activity"/>
    <property type="evidence" value="ECO:0007669"/>
    <property type="project" value="UniProtKB-UniRule"/>
</dbReference>
<evidence type="ECO:0000256" key="2">
    <source>
        <dbReference type="ARBA" id="ARBA00004885"/>
    </source>
</evidence>
<dbReference type="EMBL" id="ACZL01000011">
    <property type="protein sequence ID" value="EHI56293.1"/>
    <property type="molecule type" value="Genomic_DNA"/>
</dbReference>
<keyword evidence="13" id="KW-0413">Isomerase</keyword>
<evidence type="ECO:0000256" key="10">
    <source>
        <dbReference type="PROSITE-ProRule" id="PRU01198"/>
    </source>
</evidence>
<dbReference type="NCBIfam" id="NF009940">
    <property type="entry name" value="PRK13403.1"/>
    <property type="match status" value="1"/>
</dbReference>
<evidence type="ECO:0000313" key="14">
    <source>
        <dbReference type="Proteomes" id="UP000003011"/>
    </source>
</evidence>
<keyword evidence="14" id="KW-1185">Reference proteome</keyword>
<dbReference type="PROSITE" id="PS51851">
    <property type="entry name" value="KARI_C"/>
    <property type="match status" value="1"/>
</dbReference>
<comment type="similarity">
    <text evidence="3 9 10">Belongs to the ketol-acid reductoisomerase family.</text>
</comment>
<organism evidence="13 14">
    <name type="scientific">Johnsonella ignava ATCC 51276</name>
    <dbReference type="NCBI Taxonomy" id="679200"/>
    <lineage>
        <taxon>Bacteria</taxon>
        <taxon>Bacillati</taxon>
        <taxon>Bacillota</taxon>
        <taxon>Clostridia</taxon>
        <taxon>Lachnospirales</taxon>
        <taxon>Lachnospiraceae</taxon>
        <taxon>Johnsonella</taxon>
    </lineage>
</organism>
<keyword evidence="8 9" id="KW-0100">Branched-chain amino acid biosynthesis</keyword>
<protein>
    <recommendedName>
        <fullName evidence="9">Ketol-acid reductoisomerase (NADP(+))</fullName>
        <shortName evidence="9">KARI</shortName>
        <ecNumber evidence="9">1.1.1.86</ecNumber>
    </recommendedName>
    <alternativeName>
        <fullName evidence="9">Acetohydroxy-acid isomeroreductase</fullName>
        <shortName evidence="9">AHIR</shortName>
    </alternativeName>
    <alternativeName>
        <fullName evidence="9">Alpha-keto-beta-hydroxylacyl reductoisomerase</fullName>
    </alternativeName>
</protein>
<dbReference type="PROSITE" id="PS51850">
    <property type="entry name" value="KARI_N"/>
    <property type="match status" value="1"/>
</dbReference>
<feature type="binding site" evidence="9 10">
    <location>
        <position position="227"/>
    </location>
    <ligand>
        <name>Mg(2+)</name>
        <dbReference type="ChEBI" id="CHEBI:18420"/>
        <label>2</label>
    </ligand>
</feature>
<dbReference type="GO" id="GO:0016853">
    <property type="term" value="F:isomerase activity"/>
    <property type="evidence" value="ECO:0007669"/>
    <property type="project" value="UniProtKB-KW"/>
</dbReference>
<evidence type="ECO:0000256" key="8">
    <source>
        <dbReference type="ARBA" id="ARBA00023304"/>
    </source>
</evidence>
<evidence type="ECO:0000259" key="11">
    <source>
        <dbReference type="PROSITE" id="PS51850"/>
    </source>
</evidence>
<dbReference type="InterPro" id="IPR008927">
    <property type="entry name" value="6-PGluconate_DH-like_C_sf"/>
</dbReference>
<dbReference type="GO" id="GO:0005829">
    <property type="term" value="C:cytosol"/>
    <property type="evidence" value="ECO:0007669"/>
    <property type="project" value="TreeGrafter"/>
</dbReference>
<evidence type="ECO:0000256" key="6">
    <source>
        <dbReference type="ARBA" id="ARBA00022842"/>
    </source>
</evidence>
<dbReference type="NCBIfam" id="TIGR00465">
    <property type="entry name" value="ilvC"/>
    <property type="match status" value="1"/>
</dbReference>
<feature type="active site" evidence="9">
    <location>
        <position position="108"/>
    </location>
</feature>
<feature type="binding site" evidence="9">
    <location>
        <position position="53"/>
    </location>
    <ligand>
        <name>NADP(+)</name>
        <dbReference type="ChEBI" id="CHEBI:58349"/>
    </ligand>
</feature>
<feature type="binding site" evidence="9 10">
    <location>
        <position position="191"/>
    </location>
    <ligand>
        <name>Mg(2+)</name>
        <dbReference type="ChEBI" id="CHEBI:18420"/>
        <label>1</label>
    </ligand>
</feature>
<comment type="caution">
    <text evidence="13">The sequence shown here is derived from an EMBL/GenBank/DDBJ whole genome shotgun (WGS) entry which is preliminary data.</text>
</comment>
<keyword evidence="6 9" id="KW-0460">Magnesium</keyword>
<dbReference type="GO" id="GO:0009099">
    <property type="term" value="P:L-valine biosynthetic process"/>
    <property type="evidence" value="ECO:0007669"/>
    <property type="project" value="UniProtKB-UniRule"/>
</dbReference>
<feature type="binding site" evidence="9 10">
    <location>
        <position position="252"/>
    </location>
    <ligand>
        <name>substrate</name>
    </ligand>
</feature>
<feature type="binding site" evidence="9">
    <location>
        <position position="51"/>
    </location>
    <ligand>
        <name>NADP(+)</name>
        <dbReference type="ChEBI" id="CHEBI:58349"/>
    </ligand>
</feature>
<dbReference type="InterPro" id="IPR014359">
    <property type="entry name" value="KARI_prok"/>
</dbReference>
<evidence type="ECO:0000256" key="1">
    <source>
        <dbReference type="ARBA" id="ARBA00004864"/>
    </source>
</evidence>
<proteinExistence type="inferred from homology"/>
<dbReference type="GO" id="GO:0000287">
    <property type="term" value="F:magnesium ion binding"/>
    <property type="evidence" value="ECO:0007669"/>
    <property type="project" value="UniProtKB-UniRule"/>
</dbReference>
<dbReference type="FunFam" id="3.40.50.720:FF:000023">
    <property type="entry name" value="Ketol-acid reductoisomerase (NADP(+))"/>
    <property type="match status" value="1"/>
</dbReference>
<comment type="catalytic activity">
    <reaction evidence="9">
        <text>(2R,3R)-2,3-dihydroxy-3-methylpentanoate + NADP(+) = (S)-2-ethyl-2-hydroxy-3-oxobutanoate + NADPH + H(+)</text>
        <dbReference type="Rhea" id="RHEA:13493"/>
        <dbReference type="ChEBI" id="CHEBI:15378"/>
        <dbReference type="ChEBI" id="CHEBI:49256"/>
        <dbReference type="ChEBI" id="CHEBI:49258"/>
        <dbReference type="ChEBI" id="CHEBI:57783"/>
        <dbReference type="ChEBI" id="CHEBI:58349"/>
        <dbReference type="EC" id="1.1.1.86"/>
    </reaction>
</comment>
<dbReference type="GO" id="GO:0050661">
    <property type="term" value="F:NADP binding"/>
    <property type="evidence" value="ECO:0007669"/>
    <property type="project" value="InterPro"/>
</dbReference>
<dbReference type="EC" id="1.1.1.86" evidence="9"/>
<dbReference type="NCBIfam" id="NF004017">
    <property type="entry name" value="PRK05479.1"/>
    <property type="match status" value="1"/>
</dbReference>
<dbReference type="PIRSF" id="PIRSF000116">
    <property type="entry name" value="IlvC_gammaproteo"/>
    <property type="match status" value="1"/>
</dbReference>
<dbReference type="Gene3D" id="3.40.50.720">
    <property type="entry name" value="NAD(P)-binding Rossmann-like Domain"/>
    <property type="match status" value="1"/>
</dbReference>
<feature type="binding site" evidence="9 10">
    <location>
        <position position="231"/>
    </location>
    <ligand>
        <name>Mg(2+)</name>
        <dbReference type="ChEBI" id="CHEBI:18420"/>
        <label>2</label>
    </ligand>
</feature>
<dbReference type="RefSeq" id="WP_005539703.1">
    <property type="nucleotide sequence ID" value="NZ_JH378830.1"/>
</dbReference>
<evidence type="ECO:0000256" key="3">
    <source>
        <dbReference type="ARBA" id="ARBA00010318"/>
    </source>
</evidence>
<comment type="function">
    <text evidence="9">Involved in the biosynthesis of branched-chain amino acids (BCAA). Catalyzes an alkyl-migration followed by a ketol-acid reduction of (S)-2-acetolactate (S2AL) to yield (R)-2,3-dihydroxy-isovalerate. In the isomerase reaction, S2AL is rearranged via a Mg-dependent methyl migration to produce 3-hydroxy-3-methyl-2-ketobutyrate (HMKB). In the reductase reaction, this 2-ketoacid undergoes a metal-dependent reduction by NADPH to yield (R)-2,3-dihydroxy-isovalerate.</text>
</comment>
<evidence type="ECO:0000313" key="13">
    <source>
        <dbReference type="EMBL" id="EHI56293.1"/>
    </source>
</evidence>
<dbReference type="InterPro" id="IPR000506">
    <property type="entry name" value="KARI_C"/>
</dbReference>
<comment type="cofactor">
    <cofactor evidence="9">
        <name>Mg(2+)</name>
        <dbReference type="ChEBI" id="CHEBI:18420"/>
    </cofactor>
    <text evidence="9">Binds 2 magnesium ions per subunit.</text>
</comment>
<gene>
    <name evidence="9" type="primary">ilvC</name>
    <name evidence="13" type="ORF">HMPREF9333_00573</name>
</gene>
<comment type="pathway">
    <text evidence="2 9">Amino-acid biosynthesis; L-isoleucine biosynthesis; L-isoleucine from 2-oxobutanoate: step 2/4.</text>
</comment>
<dbReference type="Pfam" id="PF01450">
    <property type="entry name" value="KARI_C"/>
    <property type="match status" value="1"/>
</dbReference>
<dbReference type="Proteomes" id="UP000003011">
    <property type="component" value="Unassembled WGS sequence"/>
</dbReference>
<dbReference type="PANTHER" id="PTHR21371">
    <property type="entry name" value="KETOL-ACID REDUCTOISOMERASE, MITOCHONDRIAL"/>
    <property type="match status" value="1"/>
</dbReference>
<dbReference type="InterPro" id="IPR036291">
    <property type="entry name" value="NAD(P)-bd_dom_sf"/>
</dbReference>
<comment type="caution">
    <text evidence="9">Lacks conserved residue(s) required for the propagation of feature annotation.</text>
</comment>
<accession>G5GG83</accession>
<keyword evidence="7 9" id="KW-0560">Oxidoreductase</keyword>
<dbReference type="HAMAP" id="MF_00435">
    <property type="entry name" value="IlvC"/>
    <property type="match status" value="1"/>
</dbReference>
<dbReference type="SUPFAM" id="SSF51735">
    <property type="entry name" value="NAD(P)-binding Rossmann-fold domains"/>
    <property type="match status" value="1"/>
</dbReference>
<dbReference type="eggNOG" id="COG0059">
    <property type="taxonomic scope" value="Bacteria"/>
</dbReference>
<dbReference type="AlphaFoldDB" id="G5GG83"/>
<comment type="catalytic activity">
    <reaction evidence="9">
        <text>(2R)-2,3-dihydroxy-3-methylbutanoate + NADP(+) = (2S)-2-acetolactate + NADPH + H(+)</text>
        <dbReference type="Rhea" id="RHEA:22068"/>
        <dbReference type="ChEBI" id="CHEBI:15378"/>
        <dbReference type="ChEBI" id="CHEBI:49072"/>
        <dbReference type="ChEBI" id="CHEBI:57783"/>
        <dbReference type="ChEBI" id="CHEBI:58349"/>
        <dbReference type="ChEBI" id="CHEBI:58476"/>
        <dbReference type="EC" id="1.1.1.86"/>
    </reaction>
</comment>
<evidence type="ECO:0000259" key="12">
    <source>
        <dbReference type="PROSITE" id="PS51851"/>
    </source>
</evidence>
<dbReference type="HOGENOM" id="CLU_033821_0_1_9"/>
<feature type="domain" description="KARI C-terminal knotted" evidence="12">
    <location>
        <begin position="183"/>
        <end position="328"/>
    </location>
</feature>
<dbReference type="OrthoDB" id="9804088at2"/>
<dbReference type="InterPro" id="IPR013116">
    <property type="entry name" value="KARI_N"/>
</dbReference>